<proteinExistence type="predicted"/>
<accession>A0A914KS30</accession>
<dbReference type="AlphaFoldDB" id="A0A914KS30"/>
<keyword evidence="1" id="KW-1185">Reference proteome</keyword>
<name>A0A914KS30_MELIC</name>
<sequence length="121" mass="13866">MFNNFSNVSNHIEGYLSSTPYNLSSSNCFTWANACRAYFLGEAEAFKGAALQNYTRRMPITLHRPVAFTEKSIRLSISIRKKLTVFLKFSILIHRRNHTTWLGTAKNWCSIRKNFKAVGNA</sequence>
<organism evidence="1 2">
    <name type="scientific">Meloidogyne incognita</name>
    <name type="common">Southern root-knot nematode worm</name>
    <name type="synonym">Oxyuris incognita</name>
    <dbReference type="NCBI Taxonomy" id="6306"/>
    <lineage>
        <taxon>Eukaryota</taxon>
        <taxon>Metazoa</taxon>
        <taxon>Ecdysozoa</taxon>
        <taxon>Nematoda</taxon>
        <taxon>Chromadorea</taxon>
        <taxon>Rhabditida</taxon>
        <taxon>Tylenchina</taxon>
        <taxon>Tylenchomorpha</taxon>
        <taxon>Tylenchoidea</taxon>
        <taxon>Meloidogynidae</taxon>
        <taxon>Meloidogyninae</taxon>
        <taxon>Meloidogyne</taxon>
        <taxon>Meloidogyne incognita group</taxon>
    </lineage>
</organism>
<dbReference type="Proteomes" id="UP000887563">
    <property type="component" value="Unplaced"/>
</dbReference>
<evidence type="ECO:0000313" key="1">
    <source>
        <dbReference type="Proteomes" id="UP000887563"/>
    </source>
</evidence>
<protein>
    <submittedName>
        <fullName evidence="2">Uncharacterized protein</fullName>
    </submittedName>
</protein>
<dbReference type="WBParaSite" id="Minc3s00092g04310">
    <property type="protein sequence ID" value="Minc3s00092g04310"/>
    <property type="gene ID" value="Minc3s00092g04310"/>
</dbReference>
<reference evidence="2" key="1">
    <citation type="submission" date="2022-11" db="UniProtKB">
        <authorList>
            <consortium name="WormBaseParasite"/>
        </authorList>
    </citation>
    <scope>IDENTIFICATION</scope>
</reference>
<evidence type="ECO:0000313" key="2">
    <source>
        <dbReference type="WBParaSite" id="Minc3s00092g04310"/>
    </source>
</evidence>